<accession>A0A699YWV2</accession>
<dbReference type="EMBL" id="BLLF01000684">
    <property type="protein sequence ID" value="GFH14081.1"/>
    <property type="molecule type" value="Genomic_DNA"/>
</dbReference>
<proteinExistence type="predicted"/>
<comment type="caution">
    <text evidence="2">The sequence shown here is derived from an EMBL/GenBank/DDBJ whole genome shotgun (WGS) entry which is preliminary data.</text>
</comment>
<evidence type="ECO:0000313" key="3">
    <source>
        <dbReference type="Proteomes" id="UP000485058"/>
    </source>
</evidence>
<gene>
    <name evidence="2" type="ORF">HaLaN_10063</name>
</gene>
<evidence type="ECO:0000256" key="1">
    <source>
        <dbReference type="SAM" id="MobiDB-lite"/>
    </source>
</evidence>
<protein>
    <submittedName>
        <fullName evidence="2">Uncharacterized protein</fullName>
    </submittedName>
</protein>
<reference evidence="2 3" key="1">
    <citation type="submission" date="2020-02" db="EMBL/GenBank/DDBJ databases">
        <title>Draft genome sequence of Haematococcus lacustris strain NIES-144.</title>
        <authorList>
            <person name="Morimoto D."/>
            <person name="Nakagawa S."/>
            <person name="Yoshida T."/>
            <person name="Sawayama S."/>
        </authorList>
    </citation>
    <scope>NUCLEOTIDE SEQUENCE [LARGE SCALE GENOMIC DNA]</scope>
    <source>
        <strain evidence="2 3">NIES-144</strain>
    </source>
</reference>
<keyword evidence="3" id="KW-1185">Reference proteome</keyword>
<evidence type="ECO:0000313" key="2">
    <source>
        <dbReference type="EMBL" id="GFH14081.1"/>
    </source>
</evidence>
<name>A0A699YWV2_HAELA</name>
<sequence length="126" mass="13187">MAYSPLGRQPAAGHEGLPQAGAHQGPALRWTAWATSLGKQPGQTAWGNQLQQGVAWAASLSSMPTFMPLGHSLGHVPLGWPQLDNQPGAVCPPVPMPTRTRGQPRGRQPGVRQPVIHCPGQGRAAG</sequence>
<feature type="compositionally biased region" description="Low complexity" evidence="1">
    <location>
        <begin position="97"/>
        <end position="115"/>
    </location>
</feature>
<dbReference type="Proteomes" id="UP000485058">
    <property type="component" value="Unassembled WGS sequence"/>
</dbReference>
<feature type="region of interest" description="Disordered" evidence="1">
    <location>
        <begin position="1"/>
        <end position="27"/>
    </location>
</feature>
<organism evidence="2 3">
    <name type="scientific">Haematococcus lacustris</name>
    <name type="common">Green alga</name>
    <name type="synonym">Haematococcus pluvialis</name>
    <dbReference type="NCBI Taxonomy" id="44745"/>
    <lineage>
        <taxon>Eukaryota</taxon>
        <taxon>Viridiplantae</taxon>
        <taxon>Chlorophyta</taxon>
        <taxon>core chlorophytes</taxon>
        <taxon>Chlorophyceae</taxon>
        <taxon>CS clade</taxon>
        <taxon>Chlamydomonadales</taxon>
        <taxon>Haematococcaceae</taxon>
        <taxon>Haematococcus</taxon>
    </lineage>
</organism>
<dbReference type="AlphaFoldDB" id="A0A699YWV2"/>
<feature type="region of interest" description="Disordered" evidence="1">
    <location>
        <begin position="94"/>
        <end position="126"/>
    </location>
</feature>